<dbReference type="EMBL" id="GBXM01024376">
    <property type="protein sequence ID" value="JAH84201.1"/>
    <property type="molecule type" value="Transcribed_RNA"/>
</dbReference>
<protein>
    <submittedName>
        <fullName evidence="1">Uncharacterized protein</fullName>
    </submittedName>
</protein>
<organism evidence="1">
    <name type="scientific">Anguilla anguilla</name>
    <name type="common">European freshwater eel</name>
    <name type="synonym">Muraena anguilla</name>
    <dbReference type="NCBI Taxonomy" id="7936"/>
    <lineage>
        <taxon>Eukaryota</taxon>
        <taxon>Metazoa</taxon>
        <taxon>Chordata</taxon>
        <taxon>Craniata</taxon>
        <taxon>Vertebrata</taxon>
        <taxon>Euteleostomi</taxon>
        <taxon>Actinopterygii</taxon>
        <taxon>Neopterygii</taxon>
        <taxon>Teleostei</taxon>
        <taxon>Anguilliformes</taxon>
        <taxon>Anguillidae</taxon>
        <taxon>Anguilla</taxon>
    </lineage>
</organism>
<dbReference type="EMBL" id="GBXM01044553">
    <property type="protein sequence ID" value="JAH64024.1"/>
    <property type="molecule type" value="Transcribed_RNA"/>
</dbReference>
<dbReference type="AlphaFoldDB" id="A0A0E9TM07"/>
<name>A0A0E9TM07_ANGAN</name>
<reference evidence="1" key="2">
    <citation type="journal article" date="2015" name="Fish Shellfish Immunol.">
        <title>Early steps in the European eel (Anguilla anguilla)-Vibrio vulnificus interaction in the gills: Role of the RtxA13 toxin.</title>
        <authorList>
            <person name="Callol A."/>
            <person name="Pajuelo D."/>
            <person name="Ebbesson L."/>
            <person name="Teles M."/>
            <person name="MacKenzie S."/>
            <person name="Amaro C."/>
        </authorList>
    </citation>
    <scope>NUCLEOTIDE SEQUENCE</scope>
</reference>
<accession>A0A0E9TM07</accession>
<evidence type="ECO:0000313" key="1">
    <source>
        <dbReference type="EMBL" id="JAH54651.1"/>
    </source>
</evidence>
<proteinExistence type="predicted"/>
<sequence>MYLFTISFVQFRKCAKYDFTVHT</sequence>
<dbReference type="EMBL" id="GBXM01053926">
    <property type="protein sequence ID" value="JAH54651.1"/>
    <property type="molecule type" value="Transcribed_RNA"/>
</dbReference>
<reference evidence="1" key="1">
    <citation type="submission" date="2014-11" db="EMBL/GenBank/DDBJ databases">
        <authorList>
            <person name="Amaro Gonzalez C."/>
        </authorList>
    </citation>
    <scope>NUCLEOTIDE SEQUENCE</scope>
</reference>